<proteinExistence type="predicted"/>
<dbReference type="EMBL" id="FZQP02004378">
    <property type="protein sequence ID" value="VVC99860.1"/>
    <property type="molecule type" value="Genomic_DNA"/>
</dbReference>
<dbReference type="Proteomes" id="UP000324832">
    <property type="component" value="Unassembled WGS sequence"/>
</dbReference>
<evidence type="ECO:0000313" key="2">
    <source>
        <dbReference type="Proteomes" id="UP000324832"/>
    </source>
</evidence>
<reference evidence="1 2" key="1">
    <citation type="submission" date="2017-07" db="EMBL/GenBank/DDBJ databases">
        <authorList>
            <person name="Talla V."/>
            <person name="Backstrom N."/>
        </authorList>
    </citation>
    <scope>NUCLEOTIDE SEQUENCE [LARGE SCALE GENOMIC DNA]</scope>
</reference>
<evidence type="ECO:0000313" key="1">
    <source>
        <dbReference type="EMBL" id="VVC99860.1"/>
    </source>
</evidence>
<keyword evidence="2" id="KW-1185">Reference proteome</keyword>
<sequence>MHRTCISVLLCARQSYSYESLVRLADSPLSKLPPAGLGSFPPELARKTCLEFDSSSYLKKVRAAAATTIAVDAPDSPEPE</sequence>
<name>A0A5E4QQA3_9NEOP</name>
<gene>
    <name evidence="1" type="ORF">LSINAPIS_LOCUS10636</name>
</gene>
<accession>A0A5E4QQA3</accession>
<protein>
    <submittedName>
        <fullName evidence="1">Uncharacterized protein</fullName>
    </submittedName>
</protein>
<dbReference type="AlphaFoldDB" id="A0A5E4QQA3"/>
<organism evidence="1 2">
    <name type="scientific">Leptidea sinapis</name>
    <dbReference type="NCBI Taxonomy" id="189913"/>
    <lineage>
        <taxon>Eukaryota</taxon>
        <taxon>Metazoa</taxon>
        <taxon>Ecdysozoa</taxon>
        <taxon>Arthropoda</taxon>
        <taxon>Hexapoda</taxon>
        <taxon>Insecta</taxon>
        <taxon>Pterygota</taxon>
        <taxon>Neoptera</taxon>
        <taxon>Endopterygota</taxon>
        <taxon>Lepidoptera</taxon>
        <taxon>Glossata</taxon>
        <taxon>Ditrysia</taxon>
        <taxon>Papilionoidea</taxon>
        <taxon>Pieridae</taxon>
        <taxon>Dismorphiinae</taxon>
        <taxon>Leptidea</taxon>
    </lineage>
</organism>